<dbReference type="PANTHER" id="PTHR11941">
    <property type="entry name" value="ENOYL-COA HYDRATASE-RELATED"/>
    <property type="match status" value="1"/>
</dbReference>
<dbReference type="SUPFAM" id="SSF52096">
    <property type="entry name" value="ClpP/crotonase"/>
    <property type="match status" value="1"/>
</dbReference>
<evidence type="ECO:0000256" key="2">
    <source>
        <dbReference type="ARBA" id="ARBA00023098"/>
    </source>
</evidence>
<evidence type="ECO:0000313" key="4">
    <source>
        <dbReference type="EMBL" id="MFC5730450.1"/>
    </source>
</evidence>
<evidence type="ECO:0000256" key="1">
    <source>
        <dbReference type="ARBA" id="ARBA00005254"/>
    </source>
</evidence>
<dbReference type="InterPro" id="IPR001753">
    <property type="entry name" value="Enoyl-CoA_hydra/iso"/>
</dbReference>
<evidence type="ECO:0000256" key="3">
    <source>
        <dbReference type="ARBA" id="ARBA00023239"/>
    </source>
</evidence>
<keyword evidence="3" id="KW-0456">Lyase</keyword>
<dbReference type="CDD" id="cd06558">
    <property type="entry name" value="crotonase-like"/>
    <property type="match status" value="1"/>
</dbReference>
<dbReference type="InterPro" id="IPR014748">
    <property type="entry name" value="Enoyl-CoA_hydra_C"/>
</dbReference>
<comment type="similarity">
    <text evidence="1">Belongs to the enoyl-CoA hydratase/isomerase family.</text>
</comment>
<dbReference type="PANTHER" id="PTHR11941:SF169">
    <property type="entry name" value="(7AS)-7A-METHYL-1,5-DIOXO-2,3,5,6,7,7A-HEXAHYDRO-1H-INDENE-CARBOXYL-COA HYDROLASE"/>
    <property type="match status" value="1"/>
</dbReference>
<comment type="caution">
    <text evidence="4">The sequence shown here is derived from an EMBL/GenBank/DDBJ whole genome shotgun (WGS) entry which is preliminary data.</text>
</comment>
<dbReference type="Gene3D" id="3.90.226.10">
    <property type="entry name" value="2-enoyl-CoA Hydratase, Chain A, domain 1"/>
    <property type="match status" value="1"/>
</dbReference>
<dbReference type="Pfam" id="PF00378">
    <property type="entry name" value="ECH_1"/>
    <property type="match status" value="1"/>
</dbReference>
<accession>A0ABW0ZPA2</accession>
<keyword evidence="5" id="KW-1185">Reference proteome</keyword>
<proteinExistence type="inferred from homology"/>
<dbReference type="EMBL" id="JBHSNS010000008">
    <property type="protein sequence ID" value="MFC5730450.1"/>
    <property type="molecule type" value="Genomic_DNA"/>
</dbReference>
<protein>
    <submittedName>
        <fullName evidence="4">Enoyl-CoA hydratase/isomerase family protein</fullName>
    </submittedName>
</protein>
<name>A0ABW0ZPA2_9ACTN</name>
<dbReference type="RefSeq" id="WP_240769554.1">
    <property type="nucleotide sequence ID" value="NZ_JBHSNS010000008.1"/>
</dbReference>
<organism evidence="4 5">
    <name type="scientific">Nocardioides vastitatis</name>
    <dbReference type="NCBI Taxonomy" id="2568655"/>
    <lineage>
        <taxon>Bacteria</taxon>
        <taxon>Bacillati</taxon>
        <taxon>Actinomycetota</taxon>
        <taxon>Actinomycetes</taxon>
        <taxon>Propionibacteriales</taxon>
        <taxon>Nocardioidaceae</taxon>
        <taxon>Nocardioides</taxon>
    </lineage>
</organism>
<dbReference type="Proteomes" id="UP001596072">
    <property type="component" value="Unassembled WGS sequence"/>
</dbReference>
<sequence>MATIALNRPSVRNAQRPAMWAAMAQFLASLDDAVRIVVVRGNGGTFSAGLDLALLDPAQVDQEGSLVAIVQKSDQEIVDQIGDYQQAFALLADPKFISIAAVNGHAIGAGFQLALACDQRIATEDAQFCMKEPALGLVPDLGGTKPLVEAVGYGRALEICASARMVKAAEAHCIGLVQSVVPPHALDDAVTAAVRSLTAHGPSAVRAIKALLQQAPHRGSEEQRLGERMAQVDQLRELATRHR</sequence>
<gene>
    <name evidence="4" type="ORF">ACFPQB_16125</name>
</gene>
<dbReference type="Gene3D" id="1.10.12.10">
    <property type="entry name" value="Lyase 2-enoyl-coa Hydratase, Chain A, domain 2"/>
    <property type="match status" value="1"/>
</dbReference>
<keyword evidence="2" id="KW-0443">Lipid metabolism</keyword>
<evidence type="ECO:0000313" key="5">
    <source>
        <dbReference type="Proteomes" id="UP001596072"/>
    </source>
</evidence>
<reference evidence="5" key="1">
    <citation type="journal article" date="2019" name="Int. J. Syst. Evol. Microbiol.">
        <title>The Global Catalogue of Microorganisms (GCM) 10K type strain sequencing project: providing services to taxonomists for standard genome sequencing and annotation.</title>
        <authorList>
            <consortium name="The Broad Institute Genomics Platform"/>
            <consortium name="The Broad Institute Genome Sequencing Center for Infectious Disease"/>
            <person name="Wu L."/>
            <person name="Ma J."/>
        </authorList>
    </citation>
    <scope>NUCLEOTIDE SEQUENCE [LARGE SCALE GENOMIC DNA]</scope>
    <source>
        <strain evidence="5">YIM 94188</strain>
    </source>
</reference>
<dbReference type="InterPro" id="IPR029045">
    <property type="entry name" value="ClpP/crotonase-like_dom_sf"/>
</dbReference>